<name>A0ABV9FJ75_9BACL</name>
<accession>A0ABV9FJ75</accession>
<evidence type="ECO:0000256" key="1">
    <source>
        <dbReference type="SAM" id="SignalP"/>
    </source>
</evidence>
<organism evidence="2 3">
    <name type="scientific">Cohnella hongkongensis</name>
    <dbReference type="NCBI Taxonomy" id="178337"/>
    <lineage>
        <taxon>Bacteria</taxon>
        <taxon>Bacillati</taxon>
        <taxon>Bacillota</taxon>
        <taxon>Bacilli</taxon>
        <taxon>Bacillales</taxon>
        <taxon>Paenibacillaceae</taxon>
        <taxon>Cohnella</taxon>
    </lineage>
</organism>
<dbReference type="PROSITE" id="PS51257">
    <property type="entry name" value="PROKAR_LIPOPROTEIN"/>
    <property type="match status" value="1"/>
</dbReference>
<dbReference type="RefSeq" id="WP_378101162.1">
    <property type="nucleotide sequence ID" value="NZ_JBHSEP010000024.1"/>
</dbReference>
<keyword evidence="1" id="KW-0732">Signal</keyword>
<gene>
    <name evidence="2" type="ORF">ACFO3S_23875</name>
</gene>
<reference evidence="3" key="1">
    <citation type="journal article" date="2019" name="Int. J. Syst. Evol. Microbiol.">
        <title>The Global Catalogue of Microorganisms (GCM) 10K type strain sequencing project: providing services to taxonomists for standard genome sequencing and annotation.</title>
        <authorList>
            <consortium name="The Broad Institute Genomics Platform"/>
            <consortium name="The Broad Institute Genome Sequencing Center for Infectious Disease"/>
            <person name="Wu L."/>
            <person name="Ma J."/>
        </authorList>
    </citation>
    <scope>NUCLEOTIDE SEQUENCE [LARGE SCALE GENOMIC DNA]</scope>
    <source>
        <strain evidence="3">CCUG 49571</strain>
    </source>
</reference>
<evidence type="ECO:0000313" key="3">
    <source>
        <dbReference type="Proteomes" id="UP001596028"/>
    </source>
</evidence>
<feature type="signal peptide" evidence="1">
    <location>
        <begin position="1"/>
        <end position="21"/>
    </location>
</feature>
<comment type="caution">
    <text evidence="2">The sequence shown here is derived from an EMBL/GenBank/DDBJ whole genome shotgun (WGS) entry which is preliminary data.</text>
</comment>
<protein>
    <recommendedName>
        <fullName evidence="4">YtkA-like domain-containing protein</fullName>
    </recommendedName>
</protein>
<dbReference type="EMBL" id="JBHSEP010000024">
    <property type="protein sequence ID" value="MFC4601303.1"/>
    <property type="molecule type" value="Genomic_DNA"/>
</dbReference>
<dbReference type="Proteomes" id="UP001596028">
    <property type="component" value="Unassembled WGS sequence"/>
</dbReference>
<keyword evidence="3" id="KW-1185">Reference proteome</keyword>
<evidence type="ECO:0008006" key="4">
    <source>
        <dbReference type="Google" id="ProtNLM"/>
    </source>
</evidence>
<evidence type="ECO:0000313" key="2">
    <source>
        <dbReference type="EMBL" id="MFC4601303.1"/>
    </source>
</evidence>
<proteinExistence type="predicted"/>
<sequence length="131" mass="14304">MKTRKSGWLILVVLAALGLTACSSSQPGEQDPRDVQVELATNPAEAKAGDEVKLIATVTGLVDEQNTIVQFEIRKADHSGLPELVEDVDREGDGKYSAGFKFMESTTYDVYIHIYKGELHITKKKPVEVGA</sequence>
<feature type="chain" id="PRO_5047342631" description="YtkA-like domain-containing protein" evidence="1">
    <location>
        <begin position="22"/>
        <end position="131"/>
    </location>
</feature>